<dbReference type="Pfam" id="PF01734">
    <property type="entry name" value="Patatin"/>
    <property type="match status" value="1"/>
</dbReference>
<keyword evidence="7" id="KW-1185">Reference proteome</keyword>
<keyword evidence="1 4" id="KW-0378">Hydrolase</keyword>
<name>A0A2A2FBG7_9GAMM</name>
<protein>
    <recommendedName>
        <fullName evidence="5">PNPLA domain-containing protein</fullName>
    </recommendedName>
</protein>
<dbReference type="PANTHER" id="PTHR14226">
    <property type="entry name" value="NEUROPATHY TARGET ESTERASE/SWISS CHEESE D.MELANOGASTER"/>
    <property type="match status" value="1"/>
</dbReference>
<comment type="caution">
    <text evidence="4">Lacks conserved residue(s) required for the propagation of feature annotation.</text>
</comment>
<feature type="short sequence motif" description="GXSXG" evidence="4">
    <location>
        <begin position="130"/>
        <end position="134"/>
    </location>
</feature>
<dbReference type="GO" id="GO:0016042">
    <property type="term" value="P:lipid catabolic process"/>
    <property type="evidence" value="ECO:0007669"/>
    <property type="project" value="UniProtKB-UniRule"/>
</dbReference>
<sequence length="374" mass="40676">MRLIGELAPPYDLMASLMYGAGLRIVEFTRMFSARGLRALPVRWVEVGLRGQGRGANSSLATWFSFLDNRPRPPHNRIITTPMARFEFPFSHREPTFGLALGGGAVFGIAHLGALKALEEHGLRPTHITGTSIGAIMASLYAFGHKPEAIRDACSKLDWWQLSSFGWSKYGIMNNSAMGDFVRHHIGDRDFSESPYPMAFIATDLASRTKVILNKGDVATAAMTSACVPGLYSPVERGEELLVDGGLVENVPISPLKQWGVDFVMGVDLNGSTRRRVPGGYFDALVTAFDIAIDSHTQTQLAGADYVLSLDLADYDRTDPTQSEALFQEGYDACLNAIEAIRKKRDARSPGVLGGIRRRLSRSGLLPQAGSSGA</sequence>
<evidence type="ECO:0000313" key="7">
    <source>
        <dbReference type="Proteomes" id="UP000218896"/>
    </source>
</evidence>
<evidence type="ECO:0000256" key="1">
    <source>
        <dbReference type="ARBA" id="ARBA00022801"/>
    </source>
</evidence>
<feature type="active site" description="Nucleophile" evidence="4">
    <location>
        <position position="132"/>
    </location>
</feature>
<dbReference type="AlphaFoldDB" id="A0A2A2FBG7"/>
<evidence type="ECO:0000256" key="2">
    <source>
        <dbReference type="ARBA" id="ARBA00022963"/>
    </source>
</evidence>
<dbReference type="PANTHER" id="PTHR14226:SF29">
    <property type="entry name" value="NEUROPATHY TARGET ESTERASE SWS"/>
    <property type="match status" value="1"/>
</dbReference>
<accession>A0A2A2FBG7</accession>
<dbReference type="GO" id="GO:0016787">
    <property type="term" value="F:hydrolase activity"/>
    <property type="evidence" value="ECO:0007669"/>
    <property type="project" value="UniProtKB-UniRule"/>
</dbReference>
<organism evidence="6 7">
    <name type="scientific">Halovibrio salipaludis</name>
    <dbReference type="NCBI Taxonomy" id="2032626"/>
    <lineage>
        <taxon>Bacteria</taxon>
        <taxon>Pseudomonadati</taxon>
        <taxon>Pseudomonadota</taxon>
        <taxon>Gammaproteobacteria</taxon>
        <taxon>Oceanospirillales</taxon>
        <taxon>Halomonadaceae</taxon>
        <taxon>Halovibrio</taxon>
    </lineage>
</organism>
<dbReference type="Proteomes" id="UP000218896">
    <property type="component" value="Unassembled WGS sequence"/>
</dbReference>
<reference evidence="6 7" key="1">
    <citation type="submission" date="2017-08" db="EMBL/GenBank/DDBJ databases">
        <title>Halovibrio sewagensis sp. nov., isolated from wastewater of high salinity.</title>
        <authorList>
            <person name="Dong X."/>
            <person name="Zhang G."/>
        </authorList>
    </citation>
    <scope>NUCLEOTIDE SEQUENCE [LARGE SCALE GENOMIC DNA]</scope>
    <source>
        <strain evidence="6 7">YL5-2</strain>
    </source>
</reference>
<dbReference type="CDD" id="cd07205">
    <property type="entry name" value="Pat_PNPLA6_PNPLA7_NTE1_like"/>
    <property type="match status" value="1"/>
</dbReference>
<feature type="domain" description="PNPLA" evidence="5">
    <location>
        <begin position="99"/>
        <end position="257"/>
    </location>
</feature>
<comment type="caution">
    <text evidence="6">The sequence shown here is derived from an EMBL/GenBank/DDBJ whole genome shotgun (WGS) entry which is preliminary data.</text>
</comment>
<dbReference type="SUPFAM" id="SSF52151">
    <property type="entry name" value="FabD/lysophospholipase-like"/>
    <property type="match status" value="1"/>
</dbReference>
<feature type="short sequence motif" description="DGA/G" evidence="4">
    <location>
        <begin position="244"/>
        <end position="246"/>
    </location>
</feature>
<dbReference type="PROSITE" id="PS51635">
    <property type="entry name" value="PNPLA"/>
    <property type="match status" value="1"/>
</dbReference>
<feature type="active site" description="Proton acceptor" evidence="4">
    <location>
        <position position="244"/>
    </location>
</feature>
<dbReference type="Gene3D" id="3.40.1090.10">
    <property type="entry name" value="Cytosolic phospholipase A2 catalytic domain"/>
    <property type="match status" value="1"/>
</dbReference>
<keyword evidence="3 4" id="KW-0443">Lipid metabolism</keyword>
<proteinExistence type="predicted"/>
<dbReference type="InterPro" id="IPR016035">
    <property type="entry name" value="Acyl_Trfase/lysoPLipase"/>
</dbReference>
<dbReference type="InterPro" id="IPR002641">
    <property type="entry name" value="PNPLA_dom"/>
</dbReference>
<dbReference type="InterPro" id="IPR050301">
    <property type="entry name" value="NTE"/>
</dbReference>
<keyword evidence="2 4" id="KW-0442">Lipid degradation</keyword>
<dbReference type="EMBL" id="NSKD01000001">
    <property type="protein sequence ID" value="PAU81893.1"/>
    <property type="molecule type" value="Genomic_DNA"/>
</dbReference>
<evidence type="ECO:0000256" key="3">
    <source>
        <dbReference type="ARBA" id="ARBA00023098"/>
    </source>
</evidence>
<evidence type="ECO:0000313" key="6">
    <source>
        <dbReference type="EMBL" id="PAU81893.1"/>
    </source>
</evidence>
<gene>
    <name evidence="6" type="ORF">CK501_01710</name>
</gene>
<evidence type="ECO:0000256" key="4">
    <source>
        <dbReference type="PROSITE-ProRule" id="PRU01161"/>
    </source>
</evidence>
<evidence type="ECO:0000259" key="5">
    <source>
        <dbReference type="PROSITE" id="PS51635"/>
    </source>
</evidence>